<dbReference type="AlphaFoldDB" id="A0AA37TB94"/>
<keyword evidence="2" id="KW-1185">Reference proteome</keyword>
<organism evidence="1 2">
    <name type="scientific">Methylobacterium tardum</name>
    <dbReference type="NCBI Taxonomy" id="374432"/>
    <lineage>
        <taxon>Bacteria</taxon>
        <taxon>Pseudomonadati</taxon>
        <taxon>Pseudomonadota</taxon>
        <taxon>Alphaproteobacteria</taxon>
        <taxon>Hyphomicrobiales</taxon>
        <taxon>Methylobacteriaceae</taxon>
        <taxon>Methylobacterium</taxon>
    </lineage>
</organism>
<evidence type="ECO:0000313" key="1">
    <source>
        <dbReference type="EMBL" id="GLS68737.1"/>
    </source>
</evidence>
<name>A0AA37TB94_9HYPH</name>
<protein>
    <submittedName>
        <fullName evidence="1">Uncharacterized protein</fullName>
    </submittedName>
</protein>
<reference evidence="2" key="1">
    <citation type="journal article" date="2019" name="Int. J. Syst. Evol. Microbiol.">
        <title>The Global Catalogue of Microorganisms (GCM) 10K type strain sequencing project: providing services to taxonomists for standard genome sequencing and annotation.</title>
        <authorList>
            <consortium name="The Broad Institute Genomics Platform"/>
            <consortium name="The Broad Institute Genome Sequencing Center for Infectious Disease"/>
            <person name="Wu L."/>
            <person name="Ma J."/>
        </authorList>
    </citation>
    <scope>NUCLEOTIDE SEQUENCE [LARGE SCALE GENOMIC DNA]</scope>
    <source>
        <strain evidence="2">NBRC 103632</strain>
    </source>
</reference>
<accession>A0AA37TB94</accession>
<gene>
    <name evidence="1" type="ORF">GCM10007890_07490</name>
</gene>
<dbReference type="Proteomes" id="UP001157440">
    <property type="component" value="Unassembled WGS sequence"/>
</dbReference>
<comment type="caution">
    <text evidence="1">The sequence shown here is derived from an EMBL/GenBank/DDBJ whole genome shotgun (WGS) entry which is preliminary data.</text>
</comment>
<evidence type="ECO:0000313" key="2">
    <source>
        <dbReference type="Proteomes" id="UP001157440"/>
    </source>
</evidence>
<sequence>MEFTIVDRGAIFSVILTRQALRIEAKLPLLDVTAEYRRAVAQTLNRVEEARWQRHAELHLDQVREEILARQRAKYGPEWPSSWGGRMTLSILVQRALEVSFRRS</sequence>
<dbReference type="EMBL" id="BSPL01000007">
    <property type="protein sequence ID" value="GLS68737.1"/>
    <property type="molecule type" value="Genomic_DNA"/>
</dbReference>
<proteinExistence type="predicted"/>